<dbReference type="KEGG" id="bvo:Pan97_53690"/>
<feature type="compositionally biased region" description="Polar residues" evidence="1">
    <location>
        <begin position="7"/>
        <end position="20"/>
    </location>
</feature>
<evidence type="ECO:0000313" key="5">
    <source>
        <dbReference type="Proteomes" id="UP000318626"/>
    </source>
</evidence>
<evidence type="ECO:0000256" key="2">
    <source>
        <dbReference type="SAM" id="Phobius"/>
    </source>
</evidence>
<keyword evidence="2" id="KW-0472">Membrane</keyword>
<dbReference type="InterPro" id="IPR013096">
    <property type="entry name" value="Cupin_2"/>
</dbReference>
<evidence type="ECO:0000256" key="1">
    <source>
        <dbReference type="SAM" id="MobiDB-lite"/>
    </source>
</evidence>
<keyword evidence="2" id="KW-0812">Transmembrane</keyword>
<keyword evidence="5" id="KW-1185">Reference proteome</keyword>
<feature type="region of interest" description="Disordered" evidence="1">
    <location>
        <begin position="1"/>
        <end position="20"/>
    </location>
</feature>
<dbReference type="PANTHER" id="PTHR38599:SF1">
    <property type="entry name" value="CUPIN DOMAIN PROTEIN (AFU_ORTHOLOGUE AFUA_3G13620)"/>
    <property type="match status" value="1"/>
</dbReference>
<gene>
    <name evidence="4" type="ORF">Pan97_53690</name>
</gene>
<proteinExistence type="predicted"/>
<reference evidence="5" key="1">
    <citation type="submission" date="2019-02" db="EMBL/GenBank/DDBJ databases">
        <title>Deep-cultivation of Planctomycetes and their phenomic and genomic characterization uncovers novel biology.</title>
        <authorList>
            <person name="Wiegand S."/>
            <person name="Jogler M."/>
            <person name="Boedeker C."/>
            <person name="Pinto D."/>
            <person name="Vollmers J."/>
            <person name="Rivas-Marin E."/>
            <person name="Kohn T."/>
            <person name="Peeters S.H."/>
            <person name="Heuer A."/>
            <person name="Rast P."/>
            <person name="Oberbeckmann S."/>
            <person name="Bunk B."/>
            <person name="Jeske O."/>
            <person name="Meyerdierks A."/>
            <person name="Storesund J.E."/>
            <person name="Kallscheuer N."/>
            <person name="Luecker S."/>
            <person name="Lage O.M."/>
            <person name="Pohl T."/>
            <person name="Merkel B.J."/>
            <person name="Hornburger P."/>
            <person name="Mueller R.-W."/>
            <person name="Bruemmer F."/>
            <person name="Labrenz M."/>
            <person name="Spormann A.M."/>
            <person name="Op den Camp H."/>
            <person name="Overmann J."/>
            <person name="Amann R."/>
            <person name="Jetten M.S.M."/>
            <person name="Mascher T."/>
            <person name="Medema M.H."/>
            <person name="Devos D.P."/>
            <person name="Kaster A.-K."/>
            <person name="Ovreas L."/>
            <person name="Rohde M."/>
            <person name="Galperin M.Y."/>
            <person name="Jogler C."/>
        </authorList>
    </citation>
    <scope>NUCLEOTIDE SEQUENCE [LARGE SCALE GENOMIC DNA]</scope>
    <source>
        <strain evidence="5">Pan97</strain>
    </source>
</reference>
<accession>A0A518CGI1</accession>
<evidence type="ECO:0000259" key="3">
    <source>
        <dbReference type="Pfam" id="PF07883"/>
    </source>
</evidence>
<dbReference type="InterPro" id="IPR014710">
    <property type="entry name" value="RmlC-like_jellyroll"/>
</dbReference>
<dbReference type="Proteomes" id="UP000318626">
    <property type="component" value="Chromosome"/>
</dbReference>
<dbReference type="InterPro" id="IPR011051">
    <property type="entry name" value="RmlC_Cupin_sf"/>
</dbReference>
<dbReference type="Pfam" id="PF07883">
    <property type="entry name" value="Cupin_2"/>
    <property type="match status" value="1"/>
</dbReference>
<protein>
    <submittedName>
        <fullName evidence="4">Cupin domain protein</fullName>
    </submittedName>
</protein>
<dbReference type="PANTHER" id="PTHR38599">
    <property type="entry name" value="CUPIN DOMAIN PROTEIN (AFU_ORTHOLOGUE AFUA_3G13620)"/>
    <property type="match status" value="1"/>
</dbReference>
<name>A0A518CGI1_9BACT</name>
<dbReference type="AlphaFoldDB" id="A0A518CGI1"/>
<keyword evidence="2" id="KW-1133">Transmembrane helix</keyword>
<feature type="domain" description="Cupin type-2" evidence="3">
    <location>
        <begin position="81"/>
        <end position="151"/>
    </location>
</feature>
<sequence>MPVTPGSARSSCVWSPDYPSSTKKEPFLMFRSILTLTFGIFLGTAGVLVAQHQAKSTVVPISAQDIVEKLDGQDATVSVVEVRLDPLGEGMPHRHPGPVFGYVLQGKYELGIDDQPTKVFEQGETFYEPTGCLHRVSKNPQTGAATRVIAVVVHPRDAKQLAIPEPMAKDARSEK</sequence>
<evidence type="ECO:0000313" key="4">
    <source>
        <dbReference type="EMBL" id="QDU78284.1"/>
    </source>
</evidence>
<feature type="transmembrane region" description="Helical" evidence="2">
    <location>
        <begin position="28"/>
        <end position="50"/>
    </location>
</feature>
<dbReference type="SUPFAM" id="SSF51182">
    <property type="entry name" value="RmlC-like cupins"/>
    <property type="match status" value="1"/>
</dbReference>
<dbReference type="Gene3D" id="2.60.120.10">
    <property type="entry name" value="Jelly Rolls"/>
    <property type="match status" value="1"/>
</dbReference>
<organism evidence="4 5">
    <name type="scientific">Bremerella volcania</name>
    <dbReference type="NCBI Taxonomy" id="2527984"/>
    <lineage>
        <taxon>Bacteria</taxon>
        <taxon>Pseudomonadati</taxon>
        <taxon>Planctomycetota</taxon>
        <taxon>Planctomycetia</taxon>
        <taxon>Pirellulales</taxon>
        <taxon>Pirellulaceae</taxon>
        <taxon>Bremerella</taxon>
    </lineage>
</organism>
<dbReference type="EMBL" id="CP036289">
    <property type="protein sequence ID" value="QDU78284.1"/>
    <property type="molecule type" value="Genomic_DNA"/>
</dbReference>